<evidence type="ECO:0000313" key="3">
    <source>
        <dbReference type="Proteomes" id="UP000008068"/>
    </source>
</evidence>
<organism evidence="3">
    <name type="scientific">Caenorhabditis brenneri</name>
    <name type="common">Nematode worm</name>
    <dbReference type="NCBI Taxonomy" id="135651"/>
    <lineage>
        <taxon>Eukaryota</taxon>
        <taxon>Metazoa</taxon>
        <taxon>Ecdysozoa</taxon>
        <taxon>Nematoda</taxon>
        <taxon>Chromadorea</taxon>
        <taxon>Rhabditida</taxon>
        <taxon>Rhabditina</taxon>
        <taxon>Rhabditomorpha</taxon>
        <taxon>Rhabditoidea</taxon>
        <taxon>Rhabditidae</taxon>
        <taxon>Peloderinae</taxon>
        <taxon>Caenorhabditis</taxon>
    </lineage>
</organism>
<dbReference type="InParanoid" id="G0N1P4"/>
<dbReference type="EMBL" id="GL379828">
    <property type="protein sequence ID" value="EGT50403.1"/>
    <property type="molecule type" value="Genomic_DNA"/>
</dbReference>
<gene>
    <name evidence="2" type="ORF">CAEBREN_22922</name>
</gene>
<dbReference type="Proteomes" id="UP000008068">
    <property type="component" value="Unassembled WGS sequence"/>
</dbReference>
<sequence>MSDSPAPLDVREPEMTVVAVINEMDRLIDRMTSLEMTGDEKMTGDGRGESASPPPLEFREPEKVQKCLESKNRQIKKKLKFQTIDTTIDEPNNAPMAGREMSAFIQKENMKCYEKTVLKASLKREQELPCFFLDVLRFEQQILIEKVFCMLTLSEFDQLNILAEGQTSGG</sequence>
<evidence type="ECO:0000313" key="2">
    <source>
        <dbReference type="EMBL" id="EGT50403.1"/>
    </source>
</evidence>
<dbReference type="AlphaFoldDB" id="G0N1P4"/>
<proteinExistence type="predicted"/>
<evidence type="ECO:0000256" key="1">
    <source>
        <dbReference type="SAM" id="MobiDB-lite"/>
    </source>
</evidence>
<keyword evidence="3" id="KW-1185">Reference proteome</keyword>
<accession>G0N1P4</accession>
<reference evidence="3" key="1">
    <citation type="submission" date="2011-07" db="EMBL/GenBank/DDBJ databases">
        <authorList>
            <consortium name="Caenorhabditis brenneri Sequencing and Analysis Consortium"/>
            <person name="Wilson R.K."/>
        </authorList>
    </citation>
    <scope>NUCLEOTIDE SEQUENCE [LARGE SCALE GENOMIC DNA]</scope>
    <source>
        <strain evidence="3">PB2801</strain>
    </source>
</reference>
<dbReference type="HOGENOM" id="CLU_1571985_0_0_1"/>
<name>G0N1P4_CAEBE</name>
<protein>
    <submittedName>
        <fullName evidence="2">Uncharacterized protein</fullName>
    </submittedName>
</protein>
<feature type="compositionally biased region" description="Basic and acidic residues" evidence="1">
    <location>
        <begin position="38"/>
        <end position="48"/>
    </location>
</feature>
<feature type="region of interest" description="Disordered" evidence="1">
    <location>
        <begin position="35"/>
        <end position="59"/>
    </location>
</feature>